<evidence type="ECO:0000313" key="4">
    <source>
        <dbReference type="Proteomes" id="UP000193925"/>
    </source>
</evidence>
<protein>
    <submittedName>
        <fullName evidence="2">Uncharacterized protein</fullName>
    </submittedName>
</protein>
<organism evidence="2">
    <name type="scientific">Acidithiobacillus ferrivorans</name>
    <dbReference type="NCBI Taxonomy" id="160808"/>
    <lineage>
        <taxon>Bacteria</taxon>
        <taxon>Pseudomonadati</taxon>
        <taxon>Pseudomonadota</taxon>
        <taxon>Acidithiobacillia</taxon>
        <taxon>Acidithiobacillales</taxon>
        <taxon>Acidithiobacillaceae</taxon>
        <taxon>Acidithiobacillus</taxon>
    </lineage>
</organism>
<sequence length="118" mass="13042">MAKNIAGIPIRRVSAEFSGDDAVDLEIIEVSLGLSRITRSKSERDTKLMQVALAALRKVIEQYRSESGERYPEFGDFAAWIGIKTDNASHMDEHHHASSDVAELQNNVEKTEGQDAVA</sequence>
<reference evidence="2" key="1">
    <citation type="submission" date="2014-03" db="EMBL/GenBank/DDBJ databases">
        <authorList>
            <person name="Genoscope - CEA"/>
        </authorList>
    </citation>
    <scope>NUCLEOTIDE SEQUENCE [LARGE SCALE GENOMIC DNA]</scope>
    <source>
        <strain evidence="2">CF27</strain>
    </source>
</reference>
<proteinExistence type="predicted"/>
<evidence type="ECO:0000313" key="3">
    <source>
        <dbReference type="EMBL" id="SMH66722.1"/>
    </source>
</evidence>
<name>A0A060UTT7_9PROT</name>
<feature type="compositionally biased region" description="Basic and acidic residues" evidence="1">
    <location>
        <begin position="109"/>
        <end position="118"/>
    </location>
</feature>
<accession>A0A060UTT7</accession>
<feature type="region of interest" description="Disordered" evidence="1">
    <location>
        <begin position="90"/>
        <end position="118"/>
    </location>
</feature>
<evidence type="ECO:0000256" key="1">
    <source>
        <dbReference type="SAM" id="MobiDB-lite"/>
    </source>
</evidence>
<dbReference type="AlphaFoldDB" id="A0A060UTT7"/>
<dbReference type="RefSeq" id="WP_035194985.1">
    <property type="nucleotide sequence ID" value="NZ_CCCS020000056.1"/>
</dbReference>
<dbReference type="EMBL" id="LT841305">
    <property type="protein sequence ID" value="SMH66722.1"/>
    <property type="molecule type" value="Genomic_DNA"/>
</dbReference>
<reference evidence="2" key="2">
    <citation type="submission" date="2014-07" db="EMBL/GenBank/DDBJ databases">
        <title>Initial genome analysis of the psychrotolerant acidophile Acidithiobacillus ferrivorans CF27: insights into iron and sulfur oxidation pathways and into biofilm formation.</title>
        <authorList>
            <person name="Talla E."/>
            <person name="Hedrich S."/>
            <person name="Mangenot S."/>
            <person name="Ji B."/>
            <person name="Johnson D.B."/>
            <person name="Barbe V."/>
            <person name="Bonnefoy V."/>
        </authorList>
    </citation>
    <scope>NUCLEOTIDE SEQUENCE [LARGE SCALE GENOMIC DNA]</scope>
    <source>
        <strain evidence="2">CF27</strain>
    </source>
</reference>
<reference evidence="3 4" key="3">
    <citation type="submission" date="2017-03" db="EMBL/GenBank/DDBJ databases">
        <authorList>
            <person name="Regsiter A."/>
            <person name="William W."/>
        </authorList>
    </citation>
    <scope>NUCLEOTIDE SEQUENCE [LARGE SCALE GENOMIC DNA]</scope>
    <source>
        <strain evidence="3">PRJEB5721</strain>
    </source>
</reference>
<keyword evidence="4" id="KW-1185">Reference proteome</keyword>
<evidence type="ECO:0000313" key="2">
    <source>
        <dbReference type="EMBL" id="CDQ11751.1"/>
    </source>
</evidence>
<dbReference type="Proteomes" id="UP000193925">
    <property type="component" value="Chromosome AFERRI"/>
</dbReference>
<gene>
    <name evidence="3" type="ORF">AFERRI_40071</name>
    <name evidence="2" type="ORF">AFERRI_60006</name>
</gene>
<dbReference type="EMBL" id="CCCS020000056">
    <property type="protein sequence ID" value="CDQ11751.1"/>
    <property type="molecule type" value="Genomic_DNA"/>
</dbReference>